<sequence>MTPEALRQLVEDASAQAANRAVARYAAEHGLPPRPPHHTTEVESPVCSRRSRTEDGRRPRRYELRRRGQ</sequence>
<comment type="caution">
    <text evidence="2">The sequence shown here is derived from an EMBL/GenBank/DDBJ whole genome shotgun (WGS) entry which is preliminary data.</text>
</comment>
<evidence type="ECO:0000256" key="1">
    <source>
        <dbReference type="SAM" id="MobiDB-lite"/>
    </source>
</evidence>
<feature type="compositionally biased region" description="Basic and acidic residues" evidence="1">
    <location>
        <begin position="51"/>
        <end position="69"/>
    </location>
</feature>
<reference evidence="2" key="1">
    <citation type="submission" date="2020-06" db="EMBL/GenBank/DDBJ databases">
        <authorList>
            <person name="Li T."/>
            <person name="Hu X."/>
            <person name="Zhang T."/>
            <person name="Song X."/>
            <person name="Zhang H."/>
            <person name="Dai N."/>
            <person name="Sheng W."/>
            <person name="Hou X."/>
            <person name="Wei L."/>
        </authorList>
    </citation>
    <scope>NUCLEOTIDE SEQUENCE</scope>
    <source>
        <strain evidence="2">G02</strain>
        <tissue evidence="2">Leaf</tissue>
    </source>
</reference>
<evidence type="ECO:0000313" key="2">
    <source>
        <dbReference type="EMBL" id="KAL0360168.1"/>
    </source>
</evidence>
<reference evidence="2" key="2">
    <citation type="journal article" date="2024" name="Plant">
        <title>Genomic evolution and insights into agronomic trait innovations of Sesamum species.</title>
        <authorList>
            <person name="Miao H."/>
            <person name="Wang L."/>
            <person name="Qu L."/>
            <person name="Liu H."/>
            <person name="Sun Y."/>
            <person name="Le M."/>
            <person name="Wang Q."/>
            <person name="Wei S."/>
            <person name="Zheng Y."/>
            <person name="Lin W."/>
            <person name="Duan Y."/>
            <person name="Cao H."/>
            <person name="Xiong S."/>
            <person name="Wang X."/>
            <person name="Wei L."/>
            <person name="Li C."/>
            <person name="Ma Q."/>
            <person name="Ju M."/>
            <person name="Zhao R."/>
            <person name="Li G."/>
            <person name="Mu C."/>
            <person name="Tian Q."/>
            <person name="Mei H."/>
            <person name="Zhang T."/>
            <person name="Gao T."/>
            <person name="Zhang H."/>
        </authorList>
    </citation>
    <scope>NUCLEOTIDE SEQUENCE</scope>
    <source>
        <strain evidence="2">G02</strain>
    </source>
</reference>
<organism evidence="2">
    <name type="scientific">Sesamum radiatum</name>
    <name type="common">Black benniseed</name>
    <dbReference type="NCBI Taxonomy" id="300843"/>
    <lineage>
        <taxon>Eukaryota</taxon>
        <taxon>Viridiplantae</taxon>
        <taxon>Streptophyta</taxon>
        <taxon>Embryophyta</taxon>
        <taxon>Tracheophyta</taxon>
        <taxon>Spermatophyta</taxon>
        <taxon>Magnoliopsida</taxon>
        <taxon>eudicotyledons</taxon>
        <taxon>Gunneridae</taxon>
        <taxon>Pentapetalae</taxon>
        <taxon>asterids</taxon>
        <taxon>lamiids</taxon>
        <taxon>Lamiales</taxon>
        <taxon>Pedaliaceae</taxon>
        <taxon>Sesamum</taxon>
    </lineage>
</organism>
<dbReference type="AlphaFoldDB" id="A0AAW2PXD6"/>
<gene>
    <name evidence="2" type="ORF">Sradi_3701300</name>
</gene>
<accession>A0AAW2PXD6</accession>
<feature type="region of interest" description="Disordered" evidence="1">
    <location>
        <begin position="29"/>
        <end position="69"/>
    </location>
</feature>
<dbReference type="EMBL" id="JACGWJ010000016">
    <property type="protein sequence ID" value="KAL0360168.1"/>
    <property type="molecule type" value="Genomic_DNA"/>
</dbReference>
<name>A0AAW2PXD6_SESRA</name>
<proteinExistence type="predicted"/>
<protein>
    <submittedName>
        <fullName evidence="2">Uncharacterized protein</fullName>
    </submittedName>
</protein>